<dbReference type="InterPro" id="IPR012845">
    <property type="entry name" value="RNA_pol_sigma_FliA_WhiG"/>
</dbReference>
<feature type="domain" description="RNA polymerase sigma-70" evidence="7">
    <location>
        <begin position="79"/>
        <end position="92"/>
    </location>
</feature>
<dbReference type="Pfam" id="PF04545">
    <property type="entry name" value="Sigma70_r4"/>
    <property type="match status" value="1"/>
</dbReference>
<dbReference type="PROSITE" id="PS00715">
    <property type="entry name" value="SIGMA70_1"/>
    <property type="match status" value="1"/>
</dbReference>
<dbReference type="PIRSF" id="PIRSF000770">
    <property type="entry name" value="RNA_pol_sigma-SigE/K"/>
    <property type="match status" value="1"/>
</dbReference>
<comment type="similarity">
    <text evidence="5">Belongs to the sigma-70 factor family.</text>
</comment>
<sequence length="283" mass="31404">MSPLAPTAANQTTVGTDAPVAEPSDNTNCPRTVRQLWDAYKANPTALGREELILHYAPLVTMIAGRVGMKLPNTVEAADLVSYGMFGLIDAIDKFDPSRDIKFETYASTRVRGAIIDELRALDWIPRSVRSRAREYDRACEHLENTLHREPTSGEIAQHLGVPEKDVWQLQWQVSSGHVIALDEVVSTGDRVDQISAMDSVQETLAVDPAQSFAQGEMREILAQAVDHLNERERAVVTLYYFRSMTLSEIGKLLGVTESRVSQMHSAIIVKLRKQLIALDAAH</sequence>
<proteinExistence type="inferred from homology"/>
<dbReference type="Pfam" id="PF04539">
    <property type="entry name" value="Sigma70_r3"/>
    <property type="match status" value="1"/>
</dbReference>
<dbReference type="HOGENOM" id="CLU_014793_8_1_11"/>
<dbReference type="GO" id="GO:0003677">
    <property type="term" value="F:DNA binding"/>
    <property type="evidence" value="ECO:0007669"/>
    <property type="project" value="UniProtKB-KW"/>
</dbReference>
<dbReference type="InterPro" id="IPR000943">
    <property type="entry name" value="RNA_pol_sigma70"/>
</dbReference>
<evidence type="ECO:0000256" key="4">
    <source>
        <dbReference type="ARBA" id="ARBA00023163"/>
    </source>
</evidence>
<dbReference type="CDD" id="cd06171">
    <property type="entry name" value="Sigma70_r4"/>
    <property type="match status" value="1"/>
</dbReference>
<dbReference type="GO" id="GO:0003899">
    <property type="term" value="F:DNA-directed RNA polymerase activity"/>
    <property type="evidence" value="ECO:0007669"/>
    <property type="project" value="InterPro"/>
</dbReference>
<protein>
    <recommendedName>
        <fullName evidence="5">RNA polymerase sigma factor</fullName>
    </recommendedName>
</protein>
<dbReference type="Gene3D" id="1.10.1740.10">
    <property type="match status" value="1"/>
</dbReference>
<name>C7R3C2_JONDD</name>
<dbReference type="NCBIfam" id="TIGR02937">
    <property type="entry name" value="sigma70-ECF"/>
    <property type="match status" value="1"/>
</dbReference>
<accession>C7R3C2</accession>
<dbReference type="SUPFAM" id="SSF88659">
    <property type="entry name" value="Sigma3 and sigma4 domains of RNA polymerase sigma factors"/>
    <property type="match status" value="2"/>
</dbReference>
<keyword evidence="3 5" id="KW-0238">DNA-binding</keyword>
<dbReference type="InterPro" id="IPR013325">
    <property type="entry name" value="RNA_pol_sigma_r2"/>
</dbReference>
<gene>
    <name evidence="9" type="ordered locus">Jden_1002</name>
</gene>
<dbReference type="InterPro" id="IPR007624">
    <property type="entry name" value="RNA_pol_sigma70_r3"/>
</dbReference>
<dbReference type="NCBIfam" id="TIGR02479">
    <property type="entry name" value="FliA_WhiG"/>
    <property type="match status" value="1"/>
</dbReference>
<dbReference type="AlphaFoldDB" id="C7R3C2"/>
<dbReference type="PANTHER" id="PTHR30385:SF7">
    <property type="entry name" value="RNA POLYMERASE SIGMA FACTOR FLIA"/>
    <property type="match status" value="1"/>
</dbReference>
<dbReference type="NCBIfam" id="NF005413">
    <property type="entry name" value="PRK06986.1"/>
    <property type="match status" value="1"/>
</dbReference>
<dbReference type="InterPro" id="IPR013324">
    <property type="entry name" value="RNA_pol_sigma_r3/r4-like"/>
</dbReference>
<evidence type="ECO:0000256" key="6">
    <source>
        <dbReference type="SAM" id="MobiDB-lite"/>
    </source>
</evidence>
<keyword evidence="2 5" id="KW-0731">Sigma factor</keyword>
<evidence type="ECO:0000256" key="3">
    <source>
        <dbReference type="ARBA" id="ARBA00023125"/>
    </source>
</evidence>
<dbReference type="InterPro" id="IPR007630">
    <property type="entry name" value="RNA_pol_sigma70_r4"/>
</dbReference>
<dbReference type="GO" id="GO:0006352">
    <property type="term" value="P:DNA-templated transcription initiation"/>
    <property type="evidence" value="ECO:0007669"/>
    <property type="project" value="InterPro"/>
</dbReference>
<keyword evidence="1 5" id="KW-0805">Transcription regulation</keyword>
<dbReference type="STRING" id="471856.Jden_1002"/>
<evidence type="ECO:0000259" key="8">
    <source>
        <dbReference type="PROSITE" id="PS00716"/>
    </source>
</evidence>
<keyword evidence="4 5" id="KW-0804">Transcription</keyword>
<evidence type="ECO:0000256" key="2">
    <source>
        <dbReference type="ARBA" id="ARBA00023082"/>
    </source>
</evidence>
<dbReference type="Pfam" id="PF04542">
    <property type="entry name" value="Sigma70_r2"/>
    <property type="match status" value="1"/>
</dbReference>
<dbReference type="EMBL" id="CP001706">
    <property type="protein sequence ID" value="ACV08658.1"/>
    <property type="molecule type" value="Genomic_DNA"/>
</dbReference>
<dbReference type="OrthoDB" id="9799825at2"/>
<dbReference type="eggNOG" id="COG1191">
    <property type="taxonomic scope" value="Bacteria"/>
</dbReference>
<dbReference type="SUPFAM" id="SSF88946">
    <property type="entry name" value="Sigma2 domain of RNA polymerase sigma factors"/>
    <property type="match status" value="1"/>
</dbReference>
<dbReference type="InterPro" id="IPR014284">
    <property type="entry name" value="RNA_pol_sigma-70_dom"/>
</dbReference>
<dbReference type="PROSITE" id="PS00716">
    <property type="entry name" value="SIGMA70_2"/>
    <property type="match status" value="1"/>
</dbReference>
<organism evidence="9 10">
    <name type="scientific">Jonesia denitrificans (strain ATCC 14870 / DSM 20603 / BCRC 15368 / CIP 55.134 / JCM 11481 / NBRC 15587 / NCTC 10816 / Prevot 55134)</name>
    <name type="common">Listeria denitrificans</name>
    <dbReference type="NCBI Taxonomy" id="471856"/>
    <lineage>
        <taxon>Bacteria</taxon>
        <taxon>Bacillati</taxon>
        <taxon>Actinomycetota</taxon>
        <taxon>Actinomycetes</taxon>
        <taxon>Micrococcales</taxon>
        <taxon>Jonesiaceae</taxon>
        <taxon>Jonesia</taxon>
    </lineage>
</organism>
<dbReference type="Proteomes" id="UP000000628">
    <property type="component" value="Chromosome"/>
</dbReference>
<dbReference type="GO" id="GO:0016987">
    <property type="term" value="F:sigma factor activity"/>
    <property type="evidence" value="ECO:0007669"/>
    <property type="project" value="UniProtKB-KW"/>
</dbReference>
<dbReference type="InterPro" id="IPR007627">
    <property type="entry name" value="RNA_pol_sigma70_r2"/>
</dbReference>
<feature type="domain" description="RNA polymerase sigma-70" evidence="8">
    <location>
        <begin position="246"/>
        <end position="272"/>
    </location>
</feature>
<dbReference type="GO" id="GO:0016829">
    <property type="term" value="F:lyase activity"/>
    <property type="evidence" value="ECO:0007669"/>
    <property type="project" value="UniProtKB-KW"/>
</dbReference>
<evidence type="ECO:0000256" key="5">
    <source>
        <dbReference type="RuleBase" id="RU362124"/>
    </source>
</evidence>
<dbReference type="PANTHER" id="PTHR30385">
    <property type="entry name" value="SIGMA FACTOR F FLAGELLAR"/>
    <property type="match status" value="1"/>
</dbReference>
<dbReference type="RefSeq" id="WP_015771286.1">
    <property type="nucleotide sequence ID" value="NC_013174.1"/>
</dbReference>
<comment type="function">
    <text evidence="5">Sigma factors are initiation factors that promote the attachment of RNA polymerase to specific initiation sites and are then released.</text>
</comment>
<dbReference type="KEGG" id="jde:Jden_1002"/>
<feature type="region of interest" description="Disordered" evidence="6">
    <location>
        <begin position="1"/>
        <end position="26"/>
    </location>
</feature>
<reference evidence="9 10" key="1">
    <citation type="journal article" date="2009" name="Stand. Genomic Sci.">
        <title>Complete genome sequence of Jonesia denitrificans type strain (Prevot 55134).</title>
        <authorList>
            <person name="Pukall R."/>
            <person name="Gehrich-Schroter G."/>
            <person name="Lapidus A."/>
            <person name="Nolan M."/>
            <person name="Glavina Del Rio T."/>
            <person name="Lucas S."/>
            <person name="Chen F."/>
            <person name="Tice H."/>
            <person name="Pitluck S."/>
            <person name="Cheng J.F."/>
            <person name="Copeland A."/>
            <person name="Saunders E."/>
            <person name="Brettin T."/>
            <person name="Detter J.C."/>
            <person name="Bruce D."/>
            <person name="Goodwin L."/>
            <person name="Pati A."/>
            <person name="Ivanova N."/>
            <person name="Mavromatis K."/>
            <person name="Ovchinnikova G."/>
            <person name="Chen A."/>
            <person name="Palaniappan K."/>
            <person name="Land M."/>
            <person name="Hauser L."/>
            <person name="Chang Y.J."/>
            <person name="Jeffries C.D."/>
            <person name="Chain P."/>
            <person name="Goker M."/>
            <person name="Bristow J."/>
            <person name="Eisen J.A."/>
            <person name="Markowitz V."/>
            <person name="Hugenholtz P."/>
            <person name="Kyrpides N.C."/>
            <person name="Klenk H.P."/>
            <person name="Han C."/>
        </authorList>
    </citation>
    <scope>NUCLEOTIDE SEQUENCE [LARGE SCALE GENOMIC DNA]</scope>
    <source>
        <strain evidence="10">ATCC 14870 / DSM 20603 / BCRC 15368 / CIP 55.134 / JCM 11481 / NBRC 15587 / NCTC 10816 / Prevot 55134</strain>
    </source>
</reference>
<evidence type="ECO:0000313" key="9">
    <source>
        <dbReference type="EMBL" id="ACV08658.1"/>
    </source>
</evidence>
<dbReference type="PRINTS" id="PR00046">
    <property type="entry name" value="SIGMA70FCT"/>
</dbReference>
<dbReference type="Gene3D" id="1.20.140.160">
    <property type="match status" value="1"/>
</dbReference>
<evidence type="ECO:0000259" key="7">
    <source>
        <dbReference type="PROSITE" id="PS00715"/>
    </source>
</evidence>
<evidence type="ECO:0000256" key="1">
    <source>
        <dbReference type="ARBA" id="ARBA00023015"/>
    </source>
</evidence>
<keyword evidence="9" id="KW-0456">Lyase</keyword>
<keyword evidence="10" id="KW-1185">Reference proteome</keyword>
<evidence type="ECO:0000313" key="10">
    <source>
        <dbReference type="Proteomes" id="UP000000628"/>
    </source>
</evidence>